<dbReference type="InterPro" id="IPR038404">
    <property type="entry name" value="TRAP_DctP_sf"/>
</dbReference>
<dbReference type="RefSeq" id="WP_167661366.1">
    <property type="nucleotide sequence ID" value="NZ_BMCQ01000006.1"/>
</dbReference>
<reference evidence="3 4" key="1">
    <citation type="submission" date="2020-03" db="EMBL/GenBank/DDBJ databases">
        <title>Genomic Encyclopedia of Type Strains, Phase IV (KMG-IV): sequencing the most valuable type-strain genomes for metagenomic binning, comparative biology and taxonomic classification.</title>
        <authorList>
            <person name="Goeker M."/>
        </authorList>
    </citation>
    <scope>NUCLEOTIDE SEQUENCE [LARGE SCALE GENOMIC DNA]</scope>
    <source>
        <strain evidence="3 4">DSM 26613</strain>
    </source>
</reference>
<gene>
    <name evidence="3" type="ORF">GGR41_001552</name>
</gene>
<feature type="chain" id="PRO_5046678563" evidence="2">
    <location>
        <begin position="29"/>
        <end position="329"/>
    </location>
</feature>
<dbReference type="Pfam" id="PF03480">
    <property type="entry name" value="DctP"/>
    <property type="match status" value="1"/>
</dbReference>
<dbReference type="EMBL" id="JAATIZ010000003">
    <property type="protein sequence ID" value="NJB65303.1"/>
    <property type="molecule type" value="Genomic_DNA"/>
</dbReference>
<keyword evidence="1 2" id="KW-0732">Signal</keyword>
<keyword evidence="4" id="KW-1185">Reference proteome</keyword>
<proteinExistence type="predicted"/>
<dbReference type="Gene3D" id="3.40.190.170">
    <property type="entry name" value="Bacterial extracellular solute-binding protein, family 7"/>
    <property type="match status" value="1"/>
</dbReference>
<dbReference type="InterPro" id="IPR004682">
    <property type="entry name" value="TRAP_DctP"/>
</dbReference>
<dbReference type="PANTHER" id="PTHR33376:SF2">
    <property type="entry name" value="DICARBOXYLATE-BINDING PERIPLASMIC PROTEIN"/>
    <property type="match status" value="1"/>
</dbReference>
<dbReference type="NCBIfam" id="NF037995">
    <property type="entry name" value="TRAP_S1"/>
    <property type="match status" value="1"/>
</dbReference>
<evidence type="ECO:0000313" key="3">
    <source>
        <dbReference type="EMBL" id="NJB65303.1"/>
    </source>
</evidence>
<sequence length="329" mass="36316">MIQFIQKLSFFSATLVSASLFFTTPAHAQTLKLGHVTPPSHVWHQVAERINQNVQEKSGGSMKVEVSPLSKLGSEAQMINLLQSGAMPIGVLTLGALTNRDDTLIGWSMPYLFDDVKHATQATQLEAAQQMLANLEAHGMIGVGYAFAGMRHVLSTKPVKAPSDLVGQKIRAFPSAIFNDWWTANGAAPTAMPLSEVAPSLTTNLLNAVDVDLDALVGMKFHQQAPYLTFTNHMAFPAVIVVSKRYWDRLDEDKQSLLLEAIKEAEEWGFERAIEADKENLAIAKADGAEVIEIDLTPFKEVGEQVNQHYLKDNELRAQFYEQVKALKQ</sequence>
<keyword evidence="3" id="KW-0675">Receptor</keyword>
<dbReference type="PANTHER" id="PTHR33376">
    <property type="match status" value="1"/>
</dbReference>
<dbReference type="InterPro" id="IPR018389">
    <property type="entry name" value="DctP_fam"/>
</dbReference>
<comment type="caution">
    <text evidence="3">The sequence shown here is derived from an EMBL/GenBank/DDBJ whole genome shotgun (WGS) entry which is preliminary data.</text>
</comment>
<evidence type="ECO:0000313" key="4">
    <source>
        <dbReference type="Proteomes" id="UP000783934"/>
    </source>
</evidence>
<evidence type="ECO:0000256" key="1">
    <source>
        <dbReference type="ARBA" id="ARBA00022729"/>
    </source>
</evidence>
<evidence type="ECO:0000256" key="2">
    <source>
        <dbReference type="SAM" id="SignalP"/>
    </source>
</evidence>
<protein>
    <submittedName>
        <fullName evidence="3">Tripartite ATP-independent transporter DctP family solute receptor</fullName>
    </submittedName>
</protein>
<dbReference type="Proteomes" id="UP000783934">
    <property type="component" value="Unassembled WGS sequence"/>
</dbReference>
<feature type="signal peptide" evidence="2">
    <location>
        <begin position="1"/>
        <end position="28"/>
    </location>
</feature>
<organism evidence="3 4">
    <name type="scientific">Paenalcaligenes hominis</name>
    <dbReference type="NCBI Taxonomy" id="643674"/>
    <lineage>
        <taxon>Bacteria</taxon>
        <taxon>Pseudomonadati</taxon>
        <taxon>Pseudomonadota</taxon>
        <taxon>Betaproteobacteria</taxon>
        <taxon>Burkholderiales</taxon>
        <taxon>Alcaligenaceae</taxon>
        <taxon>Paenalcaligenes</taxon>
    </lineage>
</organism>
<dbReference type="PIRSF" id="PIRSF006470">
    <property type="entry name" value="DctB"/>
    <property type="match status" value="1"/>
</dbReference>
<accession>A0ABX0WRB5</accession>
<dbReference type="CDD" id="cd13603">
    <property type="entry name" value="PBP2_TRAP_Siap_TeaA_like"/>
    <property type="match status" value="1"/>
</dbReference>
<name>A0ABX0WRB5_9BURK</name>